<dbReference type="CDD" id="cd00041">
    <property type="entry name" value="CUB"/>
    <property type="match status" value="1"/>
</dbReference>
<proteinExistence type="predicted"/>
<feature type="region of interest" description="Disordered" evidence="3">
    <location>
        <begin position="1"/>
        <end position="23"/>
    </location>
</feature>
<feature type="domain" description="CUB" evidence="4">
    <location>
        <begin position="26"/>
        <end position="69"/>
    </location>
</feature>
<evidence type="ECO:0000313" key="5">
    <source>
        <dbReference type="EMBL" id="EJW69829.1"/>
    </source>
</evidence>
<feature type="non-terminal residue" evidence="5">
    <location>
        <position position="69"/>
    </location>
</feature>
<gene>
    <name evidence="5" type="ORF">WUBG_19265</name>
</gene>
<dbReference type="EMBL" id="ADBV01025419">
    <property type="protein sequence ID" value="EJW69829.1"/>
    <property type="molecule type" value="Genomic_DNA"/>
</dbReference>
<name>J9E355_WUCBA</name>
<sequence>MAILSGSKKPETLISSTNVNGSSISCGGILKAQPYGQIFTSPDYPKNYPSGVECVWKIDADPGQLISLD</sequence>
<dbReference type="Pfam" id="PF00431">
    <property type="entry name" value="CUB"/>
    <property type="match status" value="1"/>
</dbReference>
<dbReference type="PROSITE" id="PS01180">
    <property type="entry name" value="CUB"/>
    <property type="match status" value="1"/>
</dbReference>
<reference evidence="6" key="1">
    <citation type="submission" date="2012-08" db="EMBL/GenBank/DDBJ databases">
        <title>The Genome Sequence of Wuchereria bancrofti.</title>
        <authorList>
            <person name="Nutman T.B."/>
            <person name="Fink D.L."/>
            <person name="Russ C."/>
            <person name="Young S."/>
            <person name="Zeng Q."/>
            <person name="Koehrsen M."/>
            <person name="Alvarado L."/>
            <person name="Berlin A."/>
            <person name="Chapman S.B."/>
            <person name="Chen Z."/>
            <person name="Freedman E."/>
            <person name="Gellesch M."/>
            <person name="Goldberg J."/>
            <person name="Griggs A."/>
            <person name="Gujja S."/>
            <person name="Heilman E.R."/>
            <person name="Heiman D."/>
            <person name="Hepburn T."/>
            <person name="Howarth C."/>
            <person name="Jen D."/>
            <person name="Larson L."/>
            <person name="Lewis B."/>
            <person name="Mehta T."/>
            <person name="Park D."/>
            <person name="Pearson M."/>
            <person name="Roberts A."/>
            <person name="Saif S."/>
            <person name="Shea T."/>
            <person name="Shenoy N."/>
            <person name="Sisk P."/>
            <person name="Stolte C."/>
            <person name="Sykes S."/>
            <person name="Walk T."/>
            <person name="White J."/>
            <person name="Yandava C."/>
            <person name="Haas B."/>
            <person name="Henn M.R."/>
            <person name="Nusbaum C."/>
            <person name="Birren B."/>
        </authorList>
    </citation>
    <scope>NUCLEOTIDE SEQUENCE [LARGE SCALE GENOMIC DNA]</scope>
    <source>
        <strain evidence="6">NA</strain>
    </source>
</reference>
<evidence type="ECO:0000256" key="3">
    <source>
        <dbReference type="SAM" id="MobiDB-lite"/>
    </source>
</evidence>
<accession>J9E355</accession>
<dbReference type="Proteomes" id="UP000004810">
    <property type="component" value="Unassembled WGS sequence"/>
</dbReference>
<evidence type="ECO:0000256" key="1">
    <source>
        <dbReference type="ARBA" id="ARBA00023157"/>
    </source>
</evidence>
<comment type="caution">
    <text evidence="5">The sequence shown here is derived from an EMBL/GenBank/DDBJ whole genome shotgun (WGS) entry which is preliminary data.</text>
</comment>
<keyword evidence="1" id="KW-1015">Disulfide bond</keyword>
<dbReference type="InterPro" id="IPR000859">
    <property type="entry name" value="CUB_dom"/>
</dbReference>
<protein>
    <recommendedName>
        <fullName evidence="4">CUB domain-containing protein</fullName>
    </recommendedName>
</protein>
<evidence type="ECO:0000256" key="2">
    <source>
        <dbReference type="PROSITE-ProRule" id="PRU00059"/>
    </source>
</evidence>
<feature type="compositionally biased region" description="Polar residues" evidence="3">
    <location>
        <begin position="13"/>
        <end position="23"/>
    </location>
</feature>
<dbReference type="InterPro" id="IPR035914">
    <property type="entry name" value="Sperma_CUB_dom_sf"/>
</dbReference>
<organism evidence="5 6">
    <name type="scientific">Wuchereria bancrofti</name>
    <dbReference type="NCBI Taxonomy" id="6293"/>
    <lineage>
        <taxon>Eukaryota</taxon>
        <taxon>Metazoa</taxon>
        <taxon>Ecdysozoa</taxon>
        <taxon>Nematoda</taxon>
        <taxon>Chromadorea</taxon>
        <taxon>Rhabditida</taxon>
        <taxon>Spirurina</taxon>
        <taxon>Spiruromorpha</taxon>
        <taxon>Filarioidea</taxon>
        <taxon>Onchocercidae</taxon>
        <taxon>Wuchereria</taxon>
    </lineage>
</organism>
<dbReference type="Gene3D" id="2.60.120.290">
    <property type="entry name" value="Spermadhesin, CUB domain"/>
    <property type="match status" value="1"/>
</dbReference>
<evidence type="ECO:0000313" key="6">
    <source>
        <dbReference type="Proteomes" id="UP000004810"/>
    </source>
</evidence>
<dbReference type="SUPFAM" id="SSF49854">
    <property type="entry name" value="Spermadhesin, CUB domain"/>
    <property type="match status" value="1"/>
</dbReference>
<dbReference type="AlphaFoldDB" id="J9E355"/>
<evidence type="ECO:0000259" key="4">
    <source>
        <dbReference type="PROSITE" id="PS01180"/>
    </source>
</evidence>
<comment type="caution">
    <text evidence="2">Lacks conserved residue(s) required for the propagation of feature annotation.</text>
</comment>